<reference evidence="19" key="2">
    <citation type="submission" date="2025-09" db="UniProtKB">
        <authorList>
            <consortium name="Ensembl"/>
        </authorList>
    </citation>
    <scope>IDENTIFICATION</scope>
</reference>
<evidence type="ECO:0000259" key="17">
    <source>
        <dbReference type="PROSITE" id="PS50221"/>
    </source>
</evidence>
<dbReference type="InterPro" id="IPR049883">
    <property type="entry name" value="NOTCH1_EGF-like"/>
</dbReference>
<dbReference type="PRINTS" id="PR01278">
    <property type="entry name" value="CD97PROTEIN"/>
</dbReference>
<evidence type="ECO:0000256" key="10">
    <source>
        <dbReference type="ARBA" id="ARBA00023136"/>
    </source>
</evidence>
<proteinExistence type="predicted"/>
<evidence type="ECO:0000256" key="6">
    <source>
        <dbReference type="ARBA" id="ARBA00022737"/>
    </source>
</evidence>
<organism evidence="19 20">
    <name type="scientific">Gadus morhua</name>
    <name type="common">Atlantic cod</name>
    <dbReference type="NCBI Taxonomy" id="8049"/>
    <lineage>
        <taxon>Eukaryota</taxon>
        <taxon>Metazoa</taxon>
        <taxon>Chordata</taxon>
        <taxon>Craniata</taxon>
        <taxon>Vertebrata</taxon>
        <taxon>Euteleostomi</taxon>
        <taxon>Actinopterygii</taxon>
        <taxon>Neopterygii</taxon>
        <taxon>Teleostei</taxon>
        <taxon>Neoteleostei</taxon>
        <taxon>Acanthomorphata</taxon>
        <taxon>Zeiogadaria</taxon>
        <taxon>Gadariae</taxon>
        <taxon>Gadiformes</taxon>
        <taxon>Gadoidei</taxon>
        <taxon>Gadidae</taxon>
        <taxon>Gadus</taxon>
    </lineage>
</organism>
<dbReference type="InterPro" id="IPR018097">
    <property type="entry name" value="EGF_Ca-bd_CS"/>
</dbReference>
<feature type="domain" description="EGF-like" evidence="16">
    <location>
        <begin position="230"/>
        <end position="268"/>
    </location>
</feature>
<keyword evidence="20" id="KW-1185">Reference proteome</keyword>
<feature type="transmembrane region" description="Helical" evidence="14">
    <location>
        <begin position="640"/>
        <end position="659"/>
    </location>
</feature>
<keyword evidence="4 14" id="KW-0812">Transmembrane</keyword>
<reference evidence="19" key="1">
    <citation type="submission" date="2025-08" db="UniProtKB">
        <authorList>
            <consortium name="Ensembl"/>
        </authorList>
    </citation>
    <scope>IDENTIFICATION</scope>
</reference>
<dbReference type="PANTHER" id="PTHR12011">
    <property type="entry name" value="ADHESION G-PROTEIN COUPLED RECEPTOR"/>
    <property type="match status" value="1"/>
</dbReference>
<dbReference type="InterPro" id="IPR000742">
    <property type="entry name" value="EGF"/>
</dbReference>
<dbReference type="InterPro" id="IPR017981">
    <property type="entry name" value="GPCR_2-like_7TM"/>
</dbReference>
<keyword evidence="2" id="KW-1003">Cell membrane</keyword>
<dbReference type="Ensembl" id="ENSGMOT00000066136.1">
    <property type="protein sequence ID" value="ENSGMOP00000065854.1"/>
    <property type="gene ID" value="ENSGMOG00000010547.2"/>
</dbReference>
<dbReference type="Pfam" id="PF00002">
    <property type="entry name" value="7tm_2"/>
    <property type="match status" value="1"/>
</dbReference>
<dbReference type="CDD" id="cd00054">
    <property type="entry name" value="EGF_CA"/>
    <property type="match status" value="6"/>
</dbReference>
<feature type="chain" id="PRO_5046730845" evidence="15">
    <location>
        <begin position="22"/>
        <end position="885"/>
    </location>
</feature>
<keyword evidence="9 14" id="KW-1133">Transmembrane helix</keyword>
<keyword evidence="6" id="KW-0677">Repeat</keyword>
<keyword evidence="8" id="KW-0130">Cell adhesion</keyword>
<dbReference type="InterPro" id="IPR003056">
    <property type="entry name" value="GPCR_2_ADGRE2_ADGRE5"/>
</dbReference>
<feature type="domain" description="G-protein coupled receptors family 2 profile 2" evidence="18">
    <location>
        <begin position="605"/>
        <end position="845"/>
    </location>
</feature>
<feature type="transmembrane region" description="Helical" evidence="14">
    <location>
        <begin position="792"/>
        <end position="815"/>
    </location>
</feature>
<feature type="signal peptide" evidence="15">
    <location>
        <begin position="1"/>
        <end position="21"/>
    </location>
</feature>
<feature type="domain" description="EGF-like" evidence="16">
    <location>
        <begin position="131"/>
        <end position="173"/>
    </location>
</feature>
<dbReference type="GeneTree" id="ENSGT00940000165798"/>
<evidence type="ECO:0000313" key="19">
    <source>
        <dbReference type="Ensembl" id="ENSGMOP00000065854.1"/>
    </source>
</evidence>
<gene>
    <name evidence="19" type="primary">LOC115539903</name>
</gene>
<evidence type="ECO:0000256" key="11">
    <source>
        <dbReference type="ARBA" id="ARBA00023157"/>
    </source>
</evidence>
<dbReference type="Gene3D" id="2.10.25.10">
    <property type="entry name" value="Laminin"/>
    <property type="match status" value="6"/>
</dbReference>
<keyword evidence="11" id="KW-1015">Disulfide bond</keyword>
<feature type="transmembrane region" description="Helical" evidence="14">
    <location>
        <begin position="603"/>
        <end position="628"/>
    </location>
</feature>
<dbReference type="InterPro" id="IPR000152">
    <property type="entry name" value="EGF-type_Asp/Asn_hydroxyl_site"/>
</dbReference>
<comment type="subcellular location">
    <subcellularLocation>
        <location evidence="1">Cell membrane</location>
        <topology evidence="1">Multi-pass membrane protein</topology>
    </subcellularLocation>
</comment>
<evidence type="ECO:0000259" key="16">
    <source>
        <dbReference type="PROSITE" id="PS50026"/>
    </source>
</evidence>
<dbReference type="PROSITE" id="PS50261">
    <property type="entry name" value="G_PROTEIN_RECEP_F2_4"/>
    <property type="match status" value="1"/>
</dbReference>
<keyword evidence="7" id="KW-0106">Calcium</keyword>
<dbReference type="GO" id="GO:0005886">
    <property type="term" value="C:plasma membrane"/>
    <property type="evidence" value="ECO:0007669"/>
    <property type="project" value="UniProtKB-SubCell"/>
</dbReference>
<dbReference type="SMART" id="SM00303">
    <property type="entry name" value="GPS"/>
    <property type="match status" value="1"/>
</dbReference>
<evidence type="ECO:0000256" key="3">
    <source>
        <dbReference type="ARBA" id="ARBA00022536"/>
    </source>
</evidence>
<feature type="domain" description="EGF-like" evidence="16">
    <location>
        <begin position="87"/>
        <end position="125"/>
    </location>
</feature>
<evidence type="ECO:0000256" key="2">
    <source>
        <dbReference type="ARBA" id="ARBA00022475"/>
    </source>
</evidence>
<dbReference type="InterPro" id="IPR009030">
    <property type="entry name" value="Growth_fac_rcpt_cys_sf"/>
</dbReference>
<name>A0A8C5CTC7_GADMO</name>
<feature type="transmembrane region" description="Helical" evidence="14">
    <location>
        <begin position="747"/>
        <end position="771"/>
    </location>
</feature>
<feature type="transmembrane region" description="Helical" evidence="14">
    <location>
        <begin position="709"/>
        <end position="727"/>
    </location>
</feature>
<keyword evidence="3 13" id="KW-0245">EGF-like domain</keyword>
<dbReference type="GO" id="GO:0004930">
    <property type="term" value="F:G protein-coupled receptor activity"/>
    <property type="evidence" value="ECO:0007669"/>
    <property type="project" value="InterPro"/>
</dbReference>
<dbReference type="SMART" id="SM00179">
    <property type="entry name" value="EGF_CA"/>
    <property type="match status" value="6"/>
</dbReference>
<dbReference type="Gene3D" id="2.60.220.50">
    <property type="match status" value="1"/>
</dbReference>
<dbReference type="InterPro" id="IPR057244">
    <property type="entry name" value="GAIN_B"/>
</dbReference>
<keyword evidence="5 15" id="KW-0732">Signal</keyword>
<dbReference type="PRINTS" id="PR00249">
    <property type="entry name" value="GPCRSECRETIN"/>
</dbReference>
<evidence type="ECO:0000256" key="5">
    <source>
        <dbReference type="ARBA" id="ARBA00022729"/>
    </source>
</evidence>
<feature type="domain" description="EGF-like" evidence="16">
    <location>
        <begin position="181"/>
        <end position="221"/>
    </location>
</feature>
<evidence type="ECO:0000259" key="18">
    <source>
        <dbReference type="PROSITE" id="PS50261"/>
    </source>
</evidence>
<evidence type="ECO:0000256" key="13">
    <source>
        <dbReference type="PROSITE-ProRule" id="PRU00076"/>
    </source>
</evidence>
<comment type="caution">
    <text evidence="13">Lacks conserved residue(s) required for the propagation of feature annotation.</text>
</comment>
<dbReference type="GO" id="GO:0007189">
    <property type="term" value="P:adenylate cyclase-activating G protein-coupled receptor signaling pathway"/>
    <property type="evidence" value="ECO:0007669"/>
    <property type="project" value="TreeGrafter"/>
</dbReference>
<dbReference type="GO" id="GO:0005509">
    <property type="term" value="F:calcium ion binding"/>
    <property type="evidence" value="ECO:0007669"/>
    <property type="project" value="InterPro"/>
</dbReference>
<dbReference type="PROSITE" id="PS01187">
    <property type="entry name" value="EGF_CA"/>
    <property type="match status" value="3"/>
</dbReference>
<dbReference type="InterPro" id="IPR046338">
    <property type="entry name" value="GAIN_dom_sf"/>
</dbReference>
<feature type="transmembrane region" description="Helical" evidence="14">
    <location>
        <begin position="821"/>
        <end position="844"/>
    </location>
</feature>
<evidence type="ECO:0000256" key="4">
    <source>
        <dbReference type="ARBA" id="ARBA00022692"/>
    </source>
</evidence>
<feature type="transmembrane region" description="Helical" evidence="14">
    <location>
        <begin position="671"/>
        <end position="688"/>
    </location>
</feature>
<evidence type="ECO:0000256" key="8">
    <source>
        <dbReference type="ARBA" id="ARBA00022889"/>
    </source>
</evidence>
<dbReference type="Pfam" id="PF01825">
    <property type="entry name" value="GPS"/>
    <property type="match status" value="1"/>
</dbReference>
<dbReference type="PROSITE" id="PS00010">
    <property type="entry name" value="ASX_HYDROXYL"/>
    <property type="match status" value="6"/>
</dbReference>
<feature type="domain" description="EGF-like" evidence="16">
    <location>
        <begin position="274"/>
        <end position="316"/>
    </location>
</feature>
<evidence type="ECO:0000256" key="12">
    <source>
        <dbReference type="ARBA" id="ARBA00023180"/>
    </source>
</evidence>
<dbReference type="PROSITE" id="PS50221">
    <property type="entry name" value="GAIN_B"/>
    <property type="match status" value="1"/>
</dbReference>
<dbReference type="GO" id="GO:0030855">
    <property type="term" value="P:epithelial cell differentiation"/>
    <property type="evidence" value="ECO:0007669"/>
    <property type="project" value="UniProtKB-ARBA"/>
</dbReference>
<dbReference type="InterPro" id="IPR000832">
    <property type="entry name" value="GPCR_2_secretin-like"/>
</dbReference>
<dbReference type="PROSITE" id="PS50026">
    <property type="entry name" value="EGF_3"/>
    <property type="match status" value="5"/>
</dbReference>
<evidence type="ECO:0000256" key="1">
    <source>
        <dbReference type="ARBA" id="ARBA00004651"/>
    </source>
</evidence>
<keyword evidence="10 14" id="KW-0472">Membrane</keyword>
<sequence>MAGKIILLILELLFMLKGVSSLCRDESRGDGHSDGPGTEDECEQNVGICGNHSMCINTLGSFCCKCMPGYKELTNRPEFTYDGQCLDINECLEMGNICGPNADCSNSIGKYTCTCLSGYAKQDATSDSCVDIDECEDGAKPNEGVCGINGTCTNSNGSFWCECPTGFTNYGNERTPCSVTEEDECEQNVNICGNHAMCINTPGSFCCKCMPGYKELKNRPEFTYDGQCLDINECLEIGNICGPNADCSNSIGKYTCTCLSGYTKQDATSHTCIDIDECVDGAKPNEGVCGINGTCINSIGGFWCECPTGFTNYGNERTPCSELKCDQFEDPVAASSQPYGGLAEILSQMKRSCLALARPDQYGNKTTGPTVLLNSLFDLTADVLSSNHTGDSVVAVSSLLSTVEDSIKLIGPQLTENQTSKNTSQTETTITVWKKTTPPSGPVRLTNTNASLEADWSTAIGSGTYPGFALAALVSYKNLETMLNQSFEQITLPEQNDRKPSYQLFSKVVSALVSNPDTQHLDKPVILTLRHLKELKESAEVSYTCAYWKAVGGGLQGKEEEGGAWSTRGCTQVSSNASHTVCSCTHLSSFAVLMALYPVNHTFGLMLLTKLCLVVSLLCLVLCILTFMFCRSIKGTRNTINLHLCICLFLADLVFLAGISETQPQVGCRLVAGLLHLFFLGAFSWMLLEGVHLYRMLVLVFNTTIRPRYLYTVGYGTPLVIVIISVICRPTGYGTDQYCWLTTEQGLIWSFFGPVCVVIGLNVVFFSITMWKLAQKFSSLKVDLTHLHKIRAFTVGAIAQLCVLGLMWLSGVFLFKEGDLVAAYIFTILNGLQGALIFLLNCLLSKQVREEYAKLFSCVRQQTSKVRYSRPQASRSGPHTNESNI</sequence>
<dbReference type="Gene3D" id="1.20.1070.10">
    <property type="entry name" value="Rhodopsin 7-helix transmembrane proteins"/>
    <property type="match status" value="1"/>
</dbReference>
<evidence type="ECO:0000256" key="7">
    <source>
        <dbReference type="ARBA" id="ARBA00022837"/>
    </source>
</evidence>
<dbReference type="PANTHER" id="PTHR12011:SF433">
    <property type="entry name" value="ADHESION G PROTEIN-COUPLED RECEPTOR E1-LIKE-RELATED"/>
    <property type="match status" value="1"/>
</dbReference>
<dbReference type="SUPFAM" id="SSF57184">
    <property type="entry name" value="Growth factor receptor domain"/>
    <property type="match status" value="2"/>
</dbReference>
<evidence type="ECO:0000256" key="9">
    <source>
        <dbReference type="ARBA" id="ARBA00022989"/>
    </source>
</evidence>
<dbReference type="SMART" id="SM00181">
    <property type="entry name" value="EGF"/>
    <property type="match status" value="6"/>
</dbReference>
<dbReference type="AlphaFoldDB" id="A0A8C5CTC7"/>
<accession>A0A8C5CTC7</accession>
<dbReference type="GO" id="GO:0007166">
    <property type="term" value="P:cell surface receptor signaling pathway"/>
    <property type="evidence" value="ECO:0007669"/>
    <property type="project" value="InterPro"/>
</dbReference>
<feature type="domain" description="GAIN-B" evidence="17">
    <location>
        <begin position="419"/>
        <end position="600"/>
    </location>
</feature>
<keyword evidence="12" id="KW-0325">Glycoprotein</keyword>
<dbReference type="InterPro" id="IPR001881">
    <property type="entry name" value="EGF-like_Ca-bd_dom"/>
</dbReference>
<dbReference type="SUPFAM" id="SSF57196">
    <property type="entry name" value="EGF/Laminin"/>
    <property type="match status" value="2"/>
</dbReference>
<protein>
    <submittedName>
        <fullName evidence="19">CD97 antigen-like</fullName>
    </submittedName>
</protein>
<dbReference type="GO" id="GO:0007155">
    <property type="term" value="P:cell adhesion"/>
    <property type="evidence" value="ECO:0007669"/>
    <property type="project" value="UniProtKB-KW"/>
</dbReference>
<dbReference type="Proteomes" id="UP000694546">
    <property type="component" value="Chromosome 3"/>
</dbReference>
<dbReference type="InterPro" id="IPR000203">
    <property type="entry name" value="GPS"/>
</dbReference>
<evidence type="ECO:0000313" key="20">
    <source>
        <dbReference type="Proteomes" id="UP000694546"/>
    </source>
</evidence>
<dbReference type="Pfam" id="PF07645">
    <property type="entry name" value="EGF_CA"/>
    <property type="match status" value="6"/>
</dbReference>
<evidence type="ECO:0000256" key="14">
    <source>
        <dbReference type="SAM" id="Phobius"/>
    </source>
</evidence>
<evidence type="ECO:0000256" key="15">
    <source>
        <dbReference type="SAM" id="SignalP"/>
    </source>
</evidence>